<dbReference type="SMART" id="SM00530">
    <property type="entry name" value="HTH_XRE"/>
    <property type="match status" value="1"/>
</dbReference>
<sequence>MNKMAKLQYIHDEAGKPQFVVLPVAEYQQLISNAKYEDIPYVADNDDDQTIPNEVVQIMVNDGVSLLAAWRIYRGFSQYEIAELLGTTQSAVSQWEAVDSRPQKKTREKLAAIYKCRAAQMIL</sequence>
<dbReference type="EMBL" id="AE009952">
    <property type="protein sequence ID" value="AAM86817.1"/>
    <property type="molecule type" value="Genomic_DNA"/>
</dbReference>
<dbReference type="SUPFAM" id="SSF47413">
    <property type="entry name" value="lambda repressor-like DNA-binding domains"/>
    <property type="match status" value="1"/>
</dbReference>
<protein>
    <recommendedName>
        <fullName evidence="1">HTH cro/C1-type domain-containing protein</fullName>
    </recommendedName>
</protein>
<dbReference type="DNASU" id="1148214"/>
<dbReference type="InterPro" id="IPR001387">
    <property type="entry name" value="Cro/C1-type_HTH"/>
</dbReference>
<accession>Q8CKM7</accession>
<proteinExistence type="predicted"/>
<dbReference type="Gene3D" id="1.10.260.40">
    <property type="entry name" value="lambda repressor-like DNA-binding domains"/>
    <property type="match status" value="1"/>
</dbReference>
<dbReference type="PROSITE" id="PS50943">
    <property type="entry name" value="HTH_CROC1"/>
    <property type="match status" value="1"/>
</dbReference>
<organism evidence="2 3">
    <name type="scientific">Yersinia pestis</name>
    <dbReference type="NCBI Taxonomy" id="632"/>
    <lineage>
        <taxon>Bacteria</taxon>
        <taxon>Pseudomonadati</taxon>
        <taxon>Pseudomonadota</taxon>
        <taxon>Gammaproteobacteria</taxon>
        <taxon>Enterobacterales</taxon>
        <taxon>Yersiniaceae</taxon>
        <taxon>Yersinia</taxon>
    </lineage>
</organism>
<dbReference type="GO" id="GO:0003677">
    <property type="term" value="F:DNA binding"/>
    <property type="evidence" value="ECO:0007669"/>
    <property type="project" value="InterPro"/>
</dbReference>
<feature type="domain" description="HTH cro/C1-type" evidence="1">
    <location>
        <begin position="67"/>
        <end position="121"/>
    </location>
</feature>
<evidence type="ECO:0000313" key="2">
    <source>
        <dbReference type="EMBL" id="AAM86817.1"/>
    </source>
</evidence>
<dbReference type="Pfam" id="PF01381">
    <property type="entry name" value="HTH_3"/>
    <property type="match status" value="1"/>
</dbReference>
<dbReference type="Proteomes" id="UP000002490">
    <property type="component" value="Chromosome"/>
</dbReference>
<evidence type="ECO:0000259" key="1">
    <source>
        <dbReference type="PROSITE" id="PS50943"/>
    </source>
</evidence>
<gene>
    <name evidence="2" type="ordered locus">y3267</name>
</gene>
<reference evidence="2 3" key="1">
    <citation type="journal article" date="2002" name="J. Bacteriol.">
        <title>Genome sequence of Yersinia pestis KIM.</title>
        <authorList>
            <person name="Deng W."/>
            <person name="Burland V."/>
            <person name="Plunkett G.III."/>
            <person name="Boutin A."/>
            <person name="Mayhew G.F."/>
            <person name="Liss P."/>
            <person name="Perna N.T."/>
            <person name="Rose D.J."/>
            <person name="Mau B."/>
            <person name="Zhou S."/>
            <person name="Schwartz D.C."/>
            <person name="Fetherston J.D."/>
            <person name="Lindler L.E."/>
            <person name="Brubaker R.R."/>
            <person name="Plana G.V."/>
            <person name="Straley S.C."/>
            <person name="McDonough K.A."/>
            <person name="Nilles M.L."/>
            <person name="Matson J.S."/>
            <person name="Blattner F.R."/>
            <person name="Perry R.D."/>
        </authorList>
    </citation>
    <scope>NUCLEOTIDE SEQUENCE [LARGE SCALE GENOMIC DNA]</scope>
    <source>
        <strain evidence="3">KIM10+ / Biovar Mediaevalis</strain>
    </source>
</reference>
<name>Q8CKM7_YERPE</name>
<dbReference type="HOGENOM" id="CLU_136757_0_0_6"/>
<dbReference type="KEGG" id="ypk:y3267"/>
<dbReference type="CDD" id="cd00093">
    <property type="entry name" value="HTH_XRE"/>
    <property type="match status" value="1"/>
</dbReference>
<dbReference type="InterPro" id="IPR010982">
    <property type="entry name" value="Lambda_DNA-bd_dom_sf"/>
</dbReference>
<dbReference type="AlphaFoldDB" id="Q8CKM7"/>
<evidence type="ECO:0000313" key="3">
    <source>
        <dbReference type="Proteomes" id="UP000002490"/>
    </source>
</evidence>